<evidence type="ECO:0000313" key="2">
    <source>
        <dbReference type="Proteomes" id="UP000887572"/>
    </source>
</evidence>
<keyword evidence="1" id="KW-0812">Transmembrane</keyword>
<evidence type="ECO:0000313" key="3">
    <source>
        <dbReference type="WBParaSite" id="Gr19_v10_g9224.t1"/>
    </source>
</evidence>
<dbReference type="AlphaFoldDB" id="A0A914IB72"/>
<dbReference type="Proteomes" id="UP000887572">
    <property type="component" value="Unplaced"/>
</dbReference>
<name>A0A914IB72_GLORO</name>
<keyword evidence="2" id="KW-1185">Reference proteome</keyword>
<organism evidence="2 3">
    <name type="scientific">Globodera rostochiensis</name>
    <name type="common">Golden nematode worm</name>
    <name type="synonym">Heterodera rostochiensis</name>
    <dbReference type="NCBI Taxonomy" id="31243"/>
    <lineage>
        <taxon>Eukaryota</taxon>
        <taxon>Metazoa</taxon>
        <taxon>Ecdysozoa</taxon>
        <taxon>Nematoda</taxon>
        <taxon>Chromadorea</taxon>
        <taxon>Rhabditida</taxon>
        <taxon>Tylenchina</taxon>
        <taxon>Tylenchomorpha</taxon>
        <taxon>Tylenchoidea</taxon>
        <taxon>Heteroderidae</taxon>
        <taxon>Heteroderinae</taxon>
        <taxon>Globodera</taxon>
    </lineage>
</organism>
<protein>
    <submittedName>
        <fullName evidence="3">Uncharacterized protein</fullName>
    </submittedName>
</protein>
<keyword evidence="1" id="KW-0472">Membrane</keyword>
<keyword evidence="1" id="KW-1133">Transmembrane helix</keyword>
<feature type="transmembrane region" description="Helical" evidence="1">
    <location>
        <begin position="31"/>
        <end position="50"/>
    </location>
</feature>
<accession>A0A914IB72</accession>
<reference evidence="3" key="1">
    <citation type="submission" date="2022-11" db="UniProtKB">
        <authorList>
            <consortium name="WormBaseParasite"/>
        </authorList>
    </citation>
    <scope>IDENTIFICATION</scope>
</reference>
<dbReference type="WBParaSite" id="Gr19_v10_g9224.t1">
    <property type="protein sequence ID" value="Gr19_v10_g9224.t1"/>
    <property type="gene ID" value="Gr19_v10_g9224"/>
</dbReference>
<sequence length="535" mass="61456">MLLHLTSIYKFIFSFKNSLLNFFINKKSAMILSYFHHLLLFLFFSTFTVLNGVCELPHYDCYDFLLPYERFSQNEKTITKCPSGLEWHNSVQLCCTSSNNLYRPAAGDRIFYQQRYSLLALPGSDTIPKKCIRALHFPNESLVSCGATSMHGTNQFKSIVSVPVKNNEAKNIYCCATNVSAKNIGIQNVYHGTIGAANYAINDSDSKTITIRESCNKVTIGNEKKDEFICPQTDVYDYNRQCCIPKFDADLTTAGEYKVEIKMRTTFSGEKIHHIYVIVGEYEYDYTSLGPRRRVFNHSTDALHQEDSPVKAKPFKQQPLYANSKKADNLFWEMGRRNFLQKVPDDEYFGWANSYDEISRTCVDFVYEFVCNLFDGNCPQEEVWPDNFVQIDRELNFSKSFKTETVSKYGNNPECSLMKYEFRIEYPLDKHSQHGSPIVEYETGVAVNELGEPYINSIQDVKLIQEIRVQQKCYIESMKNDGTIAVCKALLNICAKYVTGLCIWNSTLTQKLKEKLAEEKDGILDLSEIKKPIPL</sequence>
<proteinExistence type="predicted"/>
<evidence type="ECO:0000256" key="1">
    <source>
        <dbReference type="SAM" id="Phobius"/>
    </source>
</evidence>